<evidence type="ECO:0000313" key="2">
    <source>
        <dbReference type="Proteomes" id="UP000239047"/>
    </source>
</evidence>
<name>A0A2S5GAL1_9BACL</name>
<dbReference type="AlphaFoldDB" id="A0A2S5GAL1"/>
<accession>A0A2S5GAL1</accession>
<evidence type="ECO:0008006" key="3">
    <source>
        <dbReference type="Google" id="ProtNLM"/>
    </source>
</evidence>
<comment type="caution">
    <text evidence="1">The sequence shown here is derived from an EMBL/GenBank/DDBJ whole genome shotgun (WGS) entry which is preliminary data.</text>
</comment>
<evidence type="ECO:0000313" key="1">
    <source>
        <dbReference type="EMBL" id="PPA70026.1"/>
    </source>
</evidence>
<protein>
    <recommendedName>
        <fullName evidence="3">DUF4363 domain-containing protein</fullName>
    </recommendedName>
</protein>
<gene>
    <name evidence="1" type="ORF">C4B60_10545</name>
</gene>
<dbReference type="Proteomes" id="UP000239047">
    <property type="component" value="Unassembled WGS sequence"/>
</dbReference>
<reference evidence="1 2" key="1">
    <citation type="submission" date="2018-02" db="EMBL/GenBank/DDBJ databases">
        <title>Jeotgalibacillus proteolyticum sp. nov. a protease producing bacterium isolated from ocean sediments of Laizhou Bay.</title>
        <authorList>
            <person name="Li Y."/>
        </authorList>
    </citation>
    <scope>NUCLEOTIDE SEQUENCE [LARGE SCALE GENOMIC DNA]</scope>
    <source>
        <strain evidence="1 2">22-7</strain>
    </source>
</reference>
<keyword evidence="2" id="KW-1185">Reference proteome</keyword>
<proteinExistence type="predicted"/>
<dbReference type="EMBL" id="PREZ01000004">
    <property type="protein sequence ID" value="PPA70026.1"/>
    <property type="molecule type" value="Genomic_DNA"/>
</dbReference>
<sequence>MKRIYATLIALLVIISVLAGFDDNKSTIDFDSFAVGFYTEMIIAGEHTDELETQYEQLKEYQSEQDQELYIALENMYIALNSDGSATPYQLEAMRLINK</sequence>
<dbReference type="RefSeq" id="WP_104057976.1">
    <property type="nucleotide sequence ID" value="NZ_PREZ01000004.1"/>
</dbReference>
<organism evidence="1 2">
    <name type="scientific">Jeotgalibacillus proteolyticus</name>
    <dbReference type="NCBI Taxonomy" id="2082395"/>
    <lineage>
        <taxon>Bacteria</taxon>
        <taxon>Bacillati</taxon>
        <taxon>Bacillota</taxon>
        <taxon>Bacilli</taxon>
        <taxon>Bacillales</taxon>
        <taxon>Caryophanaceae</taxon>
        <taxon>Jeotgalibacillus</taxon>
    </lineage>
</organism>